<dbReference type="InterPro" id="IPR037518">
    <property type="entry name" value="MPN"/>
</dbReference>
<gene>
    <name evidence="4" type="ORF">A2784_02115</name>
</gene>
<evidence type="ECO:0000259" key="3">
    <source>
        <dbReference type="PROSITE" id="PS50249"/>
    </source>
</evidence>
<dbReference type="GO" id="GO:0008237">
    <property type="term" value="F:metallopeptidase activity"/>
    <property type="evidence" value="ECO:0007669"/>
    <property type="project" value="UniProtKB-KW"/>
</dbReference>
<proteinExistence type="predicted"/>
<reference evidence="4 5" key="1">
    <citation type="journal article" date="2016" name="Nat. Commun.">
        <title>Thousands of microbial genomes shed light on interconnected biogeochemical processes in an aquifer system.</title>
        <authorList>
            <person name="Anantharaman K."/>
            <person name="Brown C.T."/>
            <person name="Hug L.A."/>
            <person name="Sharon I."/>
            <person name="Castelle C.J."/>
            <person name="Probst A.J."/>
            <person name="Thomas B.C."/>
            <person name="Singh A."/>
            <person name="Wilkins M.J."/>
            <person name="Karaoz U."/>
            <person name="Brodie E.L."/>
            <person name="Williams K.H."/>
            <person name="Hubbard S.S."/>
            <person name="Banfield J.F."/>
        </authorList>
    </citation>
    <scope>NUCLEOTIDE SEQUENCE [LARGE SCALE GENOMIC DNA]</scope>
</reference>
<feature type="compositionally biased region" description="Basic and acidic residues" evidence="2">
    <location>
        <begin position="1"/>
        <end position="11"/>
    </location>
</feature>
<feature type="domain" description="MPN" evidence="3">
    <location>
        <begin position="65"/>
        <end position="203"/>
    </location>
</feature>
<dbReference type="InterPro" id="IPR000555">
    <property type="entry name" value="JAMM/MPN+_dom"/>
</dbReference>
<accession>A0A1G1VN56</accession>
<evidence type="ECO:0000256" key="1">
    <source>
        <dbReference type="ARBA" id="ARBA00023049"/>
    </source>
</evidence>
<evidence type="ECO:0000256" key="2">
    <source>
        <dbReference type="SAM" id="MobiDB-lite"/>
    </source>
</evidence>
<dbReference type="Proteomes" id="UP000177324">
    <property type="component" value="Unassembled WGS sequence"/>
</dbReference>
<name>A0A1G1VN56_9BACT</name>
<evidence type="ECO:0000313" key="4">
    <source>
        <dbReference type="EMBL" id="OGY16774.1"/>
    </source>
</evidence>
<dbReference type="Pfam" id="PF01398">
    <property type="entry name" value="JAB"/>
    <property type="match status" value="1"/>
</dbReference>
<dbReference type="AlphaFoldDB" id="A0A1G1VN56"/>
<keyword evidence="1" id="KW-0378">Hydrolase</keyword>
<dbReference type="Gene3D" id="3.40.140.10">
    <property type="entry name" value="Cytidine Deaminase, domain 2"/>
    <property type="match status" value="1"/>
</dbReference>
<keyword evidence="1" id="KW-0645">Protease</keyword>
<comment type="caution">
    <text evidence="4">The sequence shown here is derived from an EMBL/GenBank/DDBJ whole genome shotgun (WGS) entry which is preliminary data.</text>
</comment>
<protein>
    <recommendedName>
        <fullName evidence="3">MPN domain-containing protein</fullName>
    </recommendedName>
</protein>
<evidence type="ECO:0000313" key="5">
    <source>
        <dbReference type="Proteomes" id="UP000177324"/>
    </source>
</evidence>
<dbReference type="STRING" id="1797589.A2784_02115"/>
<organism evidence="4 5">
    <name type="scientific">Candidatus Chisholmbacteria bacterium RIFCSPHIGHO2_01_FULL_48_12</name>
    <dbReference type="NCBI Taxonomy" id="1797589"/>
    <lineage>
        <taxon>Bacteria</taxon>
        <taxon>Candidatus Chisholmiibacteriota</taxon>
    </lineage>
</organism>
<dbReference type="PROSITE" id="PS50249">
    <property type="entry name" value="MPN"/>
    <property type="match status" value="1"/>
</dbReference>
<dbReference type="SUPFAM" id="SSF102712">
    <property type="entry name" value="JAB1/MPN domain"/>
    <property type="match status" value="1"/>
</dbReference>
<keyword evidence="1" id="KW-0482">Metalloprotease</keyword>
<sequence>MQEPKDLDIRIGPEIGQTPPRPASEPVADLPINVGQAVIENPFSQGELPMGTKEVGSPKKDLTVSFIEGQTLQQIFDYMQEERNIERSGYLVGRYIDTSTGRVATITNFVPAQVAEATGASVTFDVNSAEVQRWIEENKPGSQLQFVGWVHSHPFWTPAPSADDIPIMENQFNLPRHVTMIVNQNTMEVGDFRYVNGRVENTGGFYLNPTGLRDLGEITITSDTRLGQKSGGQTVTLNSLPDASGTVLKVDVDYSTFQRFKDKISGSIDKFISLVKKFGNLLSRVPEQRVNQLLSIAQADIDKVRPGEILKIMVDDLGAGGGNEELHPPIKITHSDLK</sequence>
<dbReference type="EMBL" id="MHCH01000038">
    <property type="protein sequence ID" value="OGY16774.1"/>
    <property type="molecule type" value="Genomic_DNA"/>
</dbReference>
<feature type="region of interest" description="Disordered" evidence="2">
    <location>
        <begin position="1"/>
        <end position="26"/>
    </location>
</feature>